<evidence type="ECO:0000313" key="3">
    <source>
        <dbReference type="Proteomes" id="UP000753908"/>
    </source>
</evidence>
<feature type="transmembrane region" description="Helical" evidence="1">
    <location>
        <begin position="157"/>
        <end position="174"/>
    </location>
</feature>
<feature type="transmembrane region" description="Helical" evidence="1">
    <location>
        <begin position="209"/>
        <end position="227"/>
    </location>
</feature>
<dbReference type="EMBL" id="JAHHIF010000017">
    <property type="protein sequence ID" value="MBW4545739.1"/>
    <property type="molecule type" value="Genomic_DNA"/>
</dbReference>
<dbReference type="AlphaFoldDB" id="A0A951PMK2"/>
<organism evidence="2 3">
    <name type="scientific">Symplocastrum torsivum CPER-KK1</name>
    <dbReference type="NCBI Taxonomy" id="450513"/>
    <lineage>
        <taxon>Bacteria</taxon>
        <taxon>Bacillati</taxon>
        <taxon>Cyanobacteriota</taxon>
        <taxon>Cyanophyceae</taxon>
        <taxon>Oscillatoriophycideae</taxon>
        <taxon>Oscillatoriales</taxon>
        <taxon>Microcoleaceae</taxon>
        <taxon>Symplocastrum</taxon>
    </lineage>
</organism>
<feature type="transmembrane region" description="Helical" evidence="1">
    <location>
        <begin position="44"/>
        <end position="63"/>
    </location>
</feature>
<protein>
    <submittedName>
        <fullName evidence="2">Uncharacterized protein</fullName>
    </submittedName>
</protein>
<proteinExistence type="predicted"/>
<accession>A0A951PMK2</accession>
<comment type="caution">
    <text evidence="2">The sequence shown here is derived from an EMBL/GenBank/DDBJ whole genome shotgun (WGS) entry which is preliminary data.</text>
</comment>
<keyword evidence="1" id="KW-1133">Transmembrane helix</keyword>
<feature type="transmembrane region" description="Helical" evidence="1">
    <location>
        <begin position="88"/>
        <end position="106"/>
    </location>
</feature>
<keyword evidence="1" id="KW-0812">Transmembrane</keyword>
<feature type="transmembrane region" description="Helical" evidence="1">
    <location>
        <begin position="186"/>
        <end position="203"/>
    </location>
</feature>
<keyword evidence="1" id="KW-0472">Membrane</keyword>
<evidence type="ECO:0000256" key="1">
    <source>
        <dbReference type="SAM" id="Phobius"/>
    </source>
</evidence>
<dbReference type="Proteomes" id="UP000753908">
    <property type="component" value="Unassembled WGS sequence"/>
</dbReference>
<sequence length="256" mass="28427">MFAVLALAVSNPQTLFLSALFAVSLAIVHLYAGKLRFLDAAPRSRWLSLAGGVSVAYVFVHLLPDLNEHQEVIQELEGSTMAFLEHHVYLMALLGLAVFYGLERVVKASRQRRRQAGESDAPSGDVFWLHISSFAIYNALIGYLLLHREEPNTQSLFLFFVAMALHFLVNDFGLRQDHKDSYDKRGRWILAAAIIVGWVIGSGTKIPEAVIALLFAFLAGGIILNVLKEELPEERESRFWAFALGAGAYTVLLIAL</sequence>
<feature type="transmembrane region" description="Helical" evidence="1">
    <location>
        <begin position="239"/>
        <end position="255"/>
    </location>
</feature>
<gene>
    <name evidence="2" type="ORF">KME25_15005</name>
</gene>
<reference evidence="2" key="1">
    <citation type="submission" date="2021-05" db="EMBL/GenBank/DDBJ databases">
        <authorList>
            <person name="Pietrasiak N."/>
            <person name="Ward R."/>
            <person name="Stajich J.E."/>
            <person name="Kurbessoian T."/>
        </authorList>
    </citation>
    <scope>NUCLEOTIDE SEQUENCE</scope>
    <source>
        <strain evidence="2">CPER-KK1</strain>
    </source>
</reference>
<feature type="transmembrane region" description="Helical" evidence="1">
    <location>
        <begin position="126"/>
        <end position="145"/>
    </location>
</feature>
<name>A0A951PMK2_9CYAN</name>
<feature type="transmembrane region" description="Helical" evidence="1">
    <location>
        <begin position="15"/>
        <end position="32"/>
    </location>
</feature>
<reference evidence="2" key="2">
    <citation type="journal article" date="2022" name="Microbiol. Resour. Announc.">
        <title>Metagenome Sequencing to Explore Phylogenomics of Terrestrial Cyanobacteria.</title>
        <authorList>
            <person name="Ward R.D."/>
            <person name="Stajich J.E."/>
            <person name="Johansen J.R."/>
            <person name="Huntemann M."/>
            <person name="Clum A."/>
            <person name="Foster B."/>
            <person name="Foster B."/>
            <person name="Roux S."/>
            <person name="Palaniappan K."/>
            <person name="Varghese N."/>
            <person name="Mukherjee S."/>
            <person name="Reddy T.B.K."/>
            <person name="Daum C."/>
            <person name="Copeland A."/>
            <person name="Chen I.A."/>
            <person name="Ivanova N.N."/>
            <person name="Kyrpides N.C."/>
            <person name="Shapiro N."/>
            <person name="Eloe-Fadrosh E.A."/>
            <person name="Pietrasiak N."/>
        </authorList>
    </citation>
    <scope>NUCLEOTIDE SEQUENCE</scope>
    <source>
        <strain evidence="2">CPER-KK1</strain>
    </source>
</reference>
<evidence type="ECO:0000313" key="2">
    <source>
        <dbReference type="EMBL" id="MBW4545739.1"/>
    </source>
</evidence>